<keyword evidence="4" id="KW-0862">Zinc</keyword>
<evidence type="ECO:0000313" key="7">
    <source>
        <dbReference type="EMBL" id="CAB4668791.1"/>
    </source>
</evidence>
<dbReference type="PANTHER" id="PTHR46015:SF1">
    <property type="entry name" value="HOMOCYSTEINE S-METHYLTRANSFERASE-LIKE ISOFORM 1"/>
    <property type="match status" value="1"/>
</dbReference>
<dbReference type="PROSITE" id="PS50970">
    <property type="entry name" value="HCY"/>
    <property type="match status" value="1"/>
</dbReference>
<feature type="domain" description="Hcy-binding" evidence="5">
    <location>
        <begin position="1"/>
        <end position="285"/>
    </location>
</feature>
<gene>
    <name evidence="6" type="ORF">UFOPK1795_01196</name>
    <name evidence="7" type="ORF">UFOPK2275_00945</name>
    <name evidence="8" type="ORF">UFOPK2816_00931</name>
</gene>
<dbReference type="AlphaFoldDB" id="A0A6J6U1C3"/>
<evidence type="ECO:0000313" key="8">
    <source>
        <dbReference type="EMBL" id="CAB4753098.1"/>
    </source>
</evidence>
<keyword evidence="2" id="KW-0808">Transferase</keyword>
<proteinExistence type="predicted"/>
<dbReference type="GO" id="GO:0032259">
    <property type="term" value="P:methylation"/>
    <property type="evidence" value="ECO:0007669"/>
    <property type="project" value="UniProtKB-KW"/>
</dbReference>
<reference evidence="8" key="1">
    <citation type="submission" date="2020-05" db="EMBL/GenBank/DDBJ databases">
        <authorList>
            <person name="Chiriac C."/>
            <person name="Salcher M."/>
            <person name="Ghai R."/>
            <person name="Kavagutti S V."/>
        </authorList>
    </citation>
    <scope>NUCLEOTIDE SEQUENCE</scope>
</reference>
<dbReference type="EMBL" id="CAEZZB010000139">
    <property type="protein sequence ID" value="CAB4753098.1"/>
    <property type="molecule type" value="Genomic_DNA"/>
</dbReference>
<evidence type="ECO:0000256" key="1">
    <source>
        <dbReference type="ARBA" id="ARBA00022603"/>
    </source>
</evidence>
<dbReference type="NCBIfam" id="NF007020">
    <property type="entry name" value="PRK09485.1"/>
    <property type="match status" value="1"/>
</dbReference>
<keyword evidence="3" id="KW-0479">Metal-binding</keyword>
<evidence type="ECO:0000313" key="6">
    <source>
        <dbReference type="EMBL" id="CAB4601201.1"/>
    </source>
</evidence>
<evidence type="ECO:0000256" key="3">
    <source>
        <dbReference type="ARBA" id="ARBA00022723"/>
    </source>
</evidence>
<keyword evidence="1" id="KW-0489">Methyltransferase</keyword>
<dbReference type="InterPro" id="IPR036589">
    <property type="entry name" value="HCY_dom_sf"/>
</dbReference>
<name>A0A6J6U1C3_9ZZZZ</name>
<organism evidence="8">
    <name type="scientific">freshwater metagenome</name>
    <dbReference type="NCBI Taxonomy" id="449393"/>
    <lineage>
        <taxon>unclassified sequences</taxon>
        <taxon>metagenomes</taxon>
        <taxon>ecological metagenomes</taxon>
    </lineage>
</organism>
<dbReference type="PIRSF" id="PIRSF037505">
    <property type="entry name" value="Betaine_HMT"/>
    <property type="match status" value="1"/>
</dbReference>
<dbReference type="EMBL" id="CAEZWQ010000120">
    <property type="protein sequence ID" value="CAB4668791.1"/>
    <property type="molecule type" value="Genomic_DNA"/>
</dbReference>
<dbReference type="PANTHER" id="PTHR46015">
    <property type="entry name" value="ZGC:172121"/>
    <property type="match status" value="1"/>
</dbReference>
<dbReference type="GO" id="GO:0008270">
    <property type="term" value="F:zinc ion binding"/>
    <property type="evidence" value="ECO:0007669"/>
    <property type="project" value="InterPro"/>
</dbReference>
<dbReference type="SUPFAM" id="SSF82282">
    <property type="entry name" value="Homocysteine S-methyltransferase"/>
    <property type="match status" value="1"/>
</dbReference>
<evidence type="ECO:0000259" key="5">
    <source>
        <dbReference type="PROSITE" id="PS50970"/>
    </source>
</evidence>
<dbReference type="Gene3D" id="3.20.20.330">
    <property type="entry name" value="Homocysteine-binding-like domain"/>
    <property type="match status" value="1"/>
</dbReference>
<dbReference type="GO" id="GO:0008898">
    <property type="term" value="F:S-adenosylmethionine-homocysteine S-methyltransferase activity"/>
    <property type="evidence" value="ECO:0007669"/>
    <property type="project" value="TreeGrafter"/>
</dbReference>
<dbReference type="Pfam" id="PF02574">
    <property type="entry name" value="S-methyl_trans"/>
    <property type="match status" value="1"/>
</dbReference>
<dbReference type="InterPro" id="IPR051486">
    <property type="entry name" value="Hcy_S-methyltransferase"/>
</dbReference>
<evidence type="ECO:0000256" key="2">
    <source>
        <dbReference type="ARBA" id="ARBA00022679"/>
    </source>
</evidence>
<evidence type="ECO:0000256" key="4">
    <source>
        <dbReference type="ARBA" id="ARBA00022833"/>
    </source>
</evidence>
<dbReference type="EMBL" id="CAEZUG010000091">
    <property type="protein sequence ID" value="CAB4601201.1"/>
    <property type="molecule type" value="Genomic_DNA"/>
</dbReference>
<protein>
    <submittedName>
        <fullName evidence="8">Unannotated protein</fullName>
    </submittedName>
</protein>
<dbReference type="GO" id="GO:0033528">
    <property type="term" value="P:S-methylmethionine cycle"/>
    <property type="evidence" value="ECO:0007669"/>
    <property type="project" value="TreeGrafter"/>
</dbReference>
<dbReference type="InterPro" id="IPR003726">
    <property type="entry name" value="HCY_dom"/>
</dbReference>
<dbReference type="GO" id="GO:0009086">
    <property type="term" value="P:methionine biosynthetic process"/>
    <property type="evidence" value="ECO:0007669"/>
    <property type="project" value="InterPro"/>
</dbReference>
<dbReference type="InterPro" id="IPR017226">
    <property type="entry name" value="BHMT-like"/>
</dbReference>
<sequence length="286" mass="30744">MPNDFLLLDGGLSTALEQLGSTLDTSLWSGELLKSHPDQIRAAHKLFADAGAAILITSSYQVTYPGCLALGWSKDEVTAALIASTELARFPKVKVAASIGPYGAFLADGSEYRGNYGLSVEELKDFHRERLVTLISTNPDFLAFETVPEITEARALIELMRESKSKIPYWISFSCKSESELSSGESFANAVKVVNDSSDAFAVGINCTAPHLIAPLLQSASSMIPFIVYANSGRIWDAVEKKWEGSGDLVFDSRVIQEWRALGVSIIGGCCGVGPSDIAALKLISD</sequence>
<accession>A0A6J6U1C3</accession>